<proteinExistence type="predicted"/>
<reference evidence="1 2" key="1">
    <citation type="submission" date="2023-01" db="EMBL/GenBank/DDBJ databases">
        <title>Minimal conservation of predation-associated metabolite biosynthetic gene clusters underscores biosynthetic potential of Myxococcota including descriptions for ten novel species: Archangium lansinium sp. nov., Myxococcus landrumus sp. nov., Nannocystis bai.</title>
        <authorList>
            <person name="Ahearne A."/>
            <person name="Stevens C."/>
            <person name="Dowd S."/>
        </authorList>
    </citation>
    <scope>NUCLEOTIDE SEQUENCE [LARGE SCALE GENOMIC DNA]</scope>
    <source>
        <strain evidence="1 2">WIWO2</strain>
    </source>
</reference>
<evidence type="ECO:0000313" key="1">
    <source>
        <dbReference type="EMBL" id="MDC0684995.1"/>
    </source>
</evidence>
<dbReference type="EMBL" id="JAQNDK010000006">
    <property type="protein sequence ID" value="MDC0684995.1"/>
    <property type="molecule type" value="Genomic_DNA"/>
</dbReference>
<protein>
    <submittedName>
        <fullName evidence="1">Uncharacterized protein</fullName>
    </submittedName>
</protein>
<evidence type="ECO:0000313" key="2">
    <source>
        <dbReference type="Proteomes" id="UP001217485"/>
    </source>
</evidence>
<keyword evidence="2" id="KW-1185">Reference proteome</keyword>
<accession>A0ABT5CF14</accession>
<sequence>MDRLERDAELVGDGTDLAAIGRKRKIIEFHGSFGLSSPRLPPGPKLFGGPEVFSTAAGRSARAQSGQELVHLLLLPIPGASSLAHLEESWAARRIALEPGEIGALAPAGSAVPARGLKSAFDRNAAEARASSTQNLKEILA</sequence>
<dbReference type="Proteomes" id="UP001217485">
    <property type="component" value="Unassembled WGS sequence"/>
</dbReference>
<comment type="caution">
    <text evidence="1">The sequence shown here is derived from an EMBL/GenBank/DDBJ whole genome shotgun (WGS) entry which is preliminary data.</text>
</comment>
<name>A0ABT5CF14_9BACT</name>
<gene>
    <name evidence="1" type="ORF">POL72_45190</name>
</gene>
<organism evidence="1 2">
    <name type="scientific">Sorangium atrum</name>
    <dbReference type="NCBI Taxonomy" id="2995308"/>
    <lineage>
        <taxon>Bacteria</taxon>
        <taxon>Pseudomonadati</taxon>
        <taxon>Myxococcota</taxon>
        <taxon>Polyangia</taxon>
        <taxon>Polyangiales</taxon>
        <taxon>Polyangiaceae</taxon>
        <taxon>Sorangium</taxon>
    </lineage>
</organism>
<dbReference type="RefSeq" id="WP_272103891.1">
    <property type="nucleotide sequence ID" value="NZ_JAQNDK010000006.1"/>
</dbReference>